<evidence type="ECO:0000256" key="1">
    <source>
        <dbReference type="ARBA" id="ARBA00004162"/>
    </source>
</evidence>
<sequence length="64" mass="7268">MSKRLYRSGSNRILAGVCAGIAKYFHIDPTIIRLLFAVSILLEAFGIILYIICIFVIPIEREVR</sequence>
<evidence type="ECO:0000313" key="9">
    <source>
        <dbReference type="Proteomes" id="UP001500866"/>
    </source>
</evidence>
<keyword evidence="3 6" id="KW-0812">Transmembrane</keyword>
<gene>
    <name evidence="8" type="ORF">GCM10009001_01930</name>
</gene>
<keyword evidence="9" id="KW-1185">Reference proteome</keyword>
<evidence type="ECO:0000259" key="7">
    <source>
        <dbReference type="Pfam" id="PF04024"/>
    </source>
</evidence>
<organism evidence="8 9">
    <name type="scientific">Virgibacillus siamensis</name>
    <dbReference type="NCBI Taxonomy" id="480071"/>
    <lineage>
        <taxon>Bacteria</taxon>
        <taxon>Bacillati</taxon>
        <taxon>Bacillota</taxon>
        <taxon>Bacilli</taxon>
        <taxon>Bacillales</taxon>
        <taxon>Bacillaceae</taxon>
        <taxon>Virgibacillus</taxon>
    </lineage>
</organism>
<dbReference type="Pfam" id="PF04024">
    <property type="entry name" value="PspC"/>
    <property type="match status" value="1"/>
</dbReference>
<keyword evidence="5 6" id="KW-0472">Membrane</keyword>
<evidence type="ECO:0000313" key="8">
    <source>
        <dbReference type="EMBL" id="GAA0589649.1"/>
    </source>
</evidence>
<dbReference type="Proteomes" id="UP001500866">
    <property type="component" value="Unassembled WGS sequence"/>
</dbReference>
<dbReference type="RefSeq" id="WP_343809436.1">
    <property type="nucleotide sequence ID" value="NZ_BAAADS010000001.1"/>
</dbReference>
<feature type="transmembrane region" description="Helical" evidence="6">
    <location>
        <begin position="34"/>
        <end position="59"/>
    </location>
</feature>
<reference evidence="8 9" key="1">
    <citation type="journal article" date="2019" name="Int. J. Syst. Evol. Microbiol.">
        <title>The Global Catalogue of Microorganisms (GCM) 10K type strain sequencing project: providing services to taxonomists for standard genome sequencing and annotation.</title>
        <authorList>
            <consortium name="The Broad Institute Genomics Platform"/>
            <consortium name="The Broad Institute Genome Sequencing Center for Infectious Disease"/>
            <person name="Wu L."/>
            <person name="Ma J."/>
        </authorList>
    </citation>
    <scope>NUCLEOTIDE SEQUENCE [LARGE SCALE GENOMIC DNA]</scope>
    <source>
        <strain evidence="8 9">JCM 15395</strain>
    </source>
</reference>
<dbReference type="InterPro" id="IPR007168">
    <property type="entry name" value="Phageshock_PspC_N"/>
</dbReference>
<evidence type="ECO:0000256" key="2">
    <source>
        <dbReference type="ARBA" id="ARBA00022475"/>
    </source>
</evidence>
<comment type="subcellular location">
    <subcellularLocation>
        <location evidence="1">Cell membrane</location>
        <topology evidence="1">Single-pass membrane protein</topology>
    </subcellularLocation>
</comment>
<evidence type="ECO:0000256" key="4">
    <source>
        <dbReference type="ARBA" id="ARBA00022989"/>
    </source>
</evidence>
<protein>
    <recommendedName>
        <fullName evidence="7">Phage shock protein PspC N-terminal domain-containing protein</fullName>
    </recommendedName>
</protein>
<keyword evidence="2" id="KW-1003">Cell membrane</keyword>
<dbReference type="EMBL" id="BAAADS010000001">
    <property type="protein sequence ID" value="GAA0589649.1"/>
    <property type="molecule type" value="Genomic_DNA"/>
</dbReference>
<proteinExistence type="predicted"/>
<evidence type="ECO:0000256" key="6">
    <source>
        <dbReference type="SAM" id="Phobius"/>
    </source>
</evidence>
<name>A0ABN1FFK1_9BACI</name>
<evidence type="ECO:0000256" key="5">
    <source>
        <dbReference type="ARBA" id="ARBA00023136"/>
    </source>
</evidence>
<keyword evidence="4 6" id="KW-1133">Transmembrane helix</keyword>
<dbReference type="PANTHER" id="PTHR33885:SF3">
    <property type="entry name" value="PHAGE SHOCK PROTEIN C"/>
    <property type="match status" value="1"/>
</dbReference>
<comment type="caution">
    <text evidence="8">The sequence shown here is derived from an EMBL/GenBank/DDBJ whole genome shotgun (WGS) entry which is preliminary data.</text>
</comment>
<dbReference type="InterPro" id="IPR052027">
    <property type="entry name" value="PspC"/>
</dbReference>
<feature type="domain" description="Phage shock protein PspC N-terminal" evidence="7">
    <location>
        <begin position="3"/>
        <end position="59"/>
    </location>
</feature>
<accession>A0ABN1FFK1</accession>
<evidence type="ECO:0000256" key="3">
    <source>
        <dbReference type="ARBA" id="ARBA00022692"/>
    </source>
</evidence>
<dbReference type="PANTHER" id="PTHR33885">
    <property type="entry name" value="PHAGE SHOCK PROTEIN C"/>
    <property type="match status" value="1"/>
</dbReference>